<evidence type="ECO:0000313" key="3">
    <source>
        <dbReference type="Proteomes" id="UP000541610"/>
    </source>
</evidence>
<dbReference type="EMBL" id="JABANP010000190">
    <property type="protein sequence ID" value="KAF4687308.1"/>
    <property type="molecule type" value="Genomic_DNA"/>
</dbReference>
<protein>
    <submittedName>
        <fullName evidence="2">Uncharacterized protein</fullName>
    </submittedName>
</protein>
<comment type="caution">
    <text evidence="2">The sequence shown here is derived from an EMBL/GenBank/DDBJ whole genome shotgun (WGS) entry which is preliminary data.</text>
</comment>
<dbReference type="Proteomes" id="UP000541610">
    <property type="component" value="Unassembled WGS sequence"/>
</dbReference>
<dbReference type="OrthoDB" id="10635457at2759"/>
<organism evidence="2 3">
    <name type="scientific">Perkinsus olseni</name>
    <name type="common">Perkinsus atlanticus</name>
    <dbReference type="NCBI Taxonomy" id="32597"/>
    <lineage>
        <taxon>Eukaryota</taxon>
        <taxon>Sar</taxon>
        <taxon>Alveolata</taxon>
        <taxon>Perkinsozoa</taxon>
        <taxon>Perkinsea</taxon>
        <taxon>Perkinsida</taxon>
        <taxon>Perkinsidae</taxon>
        <taxon>Perkinsus</taxon>
    </lineage>
</organism>
<evidence type="ECO:0000313" key="2">
    <source>
        <dbReference type="EMBL" id="KAF4687308.1"/>
    </source>
</evidence>
<proteinExistence type="predicted"/>
<feature type="region of interest" description="Disordered" evidence="1">
    <location>
        <begin position="106"/>
        <end position="148"/>
    </location>
</feature>
<evidence type="ECO:0000256" key="1">
    <source>
        <dbReference type="SAM" id="MobiDB-lite"/>
    </source>
</evidence>
<dbReference type="AlphaFoldDB" id="A0A7J6NU26"/>
<name>A0A7J6NU26_PEROL</name>
<reference evidence="2 3" key="1">
    <citation type="submission" date="2020-04" db="EMBL/GenBank/DDBJ databases">
        <title>Perkinsus olseni comparative genomics.</title>
        <authorList>
            <person name="Bogema D.R."/>
        </authorList>
    </citation>
    <scope>NUCLEOTIDE SEQUENCE [LARGE SCALE GENOMIC DNA]</scope>
    <source>
        <strain evidence="2">00978-12</strain>
    </source>
</reference>
<accession>A0A7J6NU26</accession>
<gene>
    <name evidence="2" type="ORF">FOZ60_004132</name>
</gene>
<sequence length="205" mass="21694">MNALYESDELQAVVHIVGMDMVHDRGRYVIQSFGKIHLLHFLIESFIAPTDCVSGDIGTTDRRGDLRIVVVLLVAFIGYSHEIEGIDSESELNGILAAACGPQAAAAPPRPAGVPSQVAAPRGLPPPPAAEQGYVSPHNDAGADDHDDVRRANVPIPEALRLRAGSPLPIAATDQCGTATVNGSRHNLSRRLNPGIAAVAVQYRC</sequence>